<dbReference type="PANTHER" id="PTHR21496">
    <property type="entry name" value="FERREDOXIN-RELATED"/>
    <property type="match status" value="1"/>
</dbReference>
<dbReference type="Gene3D" id="2.102.10.10">
    <property type="entry name" value="Rieske [2Fe-2S] iron-sulphur domain"/>
    <property type="match status" value="1"/>
</dbReference>
<evidence type="ECO:0000256" key="7">
    <source>
        <dbReference type="ARBA" id="ARBA00023014"/>
    </source>
</evidence>
<evidence type="ECO:0000256" key="8">
    <source>
        <dbReference type="ARBA" id="ARBA00023136"/>
    </source>
</evidence>
<keyword evidence="13" id="KW-1185">Reference proteome</keyword>
<organism evidence="12 13">
    <name type="scientific">Algimonas porphyrae</name>
    <dbReference type="NCBI Taxonomy" id="1128113"/>
    <lineage>
        <taxon>Bacteria</taxon>
        <taxon>Pseudomonadati</taxon>
        <taxon>Pseudomonadota</taxon>
        <taxon>Alphaproteobacteria</taxon>
        <taxon>Maricaulales</taxon>
        <taxon>Robiginitomaculaceae</taxon>
        <taxon>Algimonas</taxon>
    </lineage>
</organism>
<keyword evidence="7" id="KW-0411">Iron-sulfur</keyword>
<keyword evidence="5 10" id="KW-1133">Transmembrane helix</keyword>
<feature type="transmembrane region" description="Helical" evidence="10">
    <location>
        <begin position="20"/>
        <end position="39"/>
    </location>
</feature>
<evidence type="ECO:0000256" key="2">
    <source>
        <dbReference type="ARBA" id="ARBA00022692"/>
    </source>
</evidence>
<feature type="compositionally biased region" description="Polar residues" evidence="9">
    <location>
        <begin position="333"/>
        <end position="352"/>
    </location>
</feature>
<evidence type="ECO:0000256" key="1">
    <source>
        <dbReference type="ARBA" id="ARBA00004141"/>
    </source>
</evidence>
<comment type="caution">
    <text evidence="12">The sequence shown here is derived from an EMBL/GenBank/DDBJ whole genome shotgun (WGS) entry which is preliminary data.</text>
</comment>
<keyword evidence="2 10" id="KW-0812">Transmembrane</keyword>
<evidence type="ECO:0000259" key="11">
    <source>
        <dbReference type="PROSITE" id="PS51296"/>
    </source>
</evidence>
<dbReference type="PANTHER" id="PTHR21496:SF23">
    <property type="entry name" value="3-PHENYLPROPIONATE_CINNAMIC ACID DIOXYGENASE FERREDOXIN SUBUNIT"/>
    <property type="match status" value="1"/>
</dbReference>
<dbReference type="SUPFAM" id="SSF50022">
    <property type="entry name" value="ISP domain"/>
    <property type="match status" value="1"/>
</dbReference>
<evidence type="ECO:0000313" key="12">
    <source>
        <dbReference type="EMBL" id="GLQ21364.1"/>
    </source>
</evidence>
<evidence type="ECO:0000256" key="3">
    <source>
        <dbReference type="ARBA" id="ARBA00022714"/>
    </source>
</evidence>
<dbReference type="RefSeq" id="WP_284372832.1">
    <property type="nucleotide sequence ID" value="NZ_BSNJ01000005.1"/>
</dbReference>
<dbReference type="InterPro" id="IPR013130">
    <property type="entry name" value="Fe3_Rdtase_TM_dom"/>
</dbReference>
<dbReference type="Pfam" id="PF00355">
    <property type="entry name" value="Rieske"/>
    <property type="match status" value="1"/>
</dbReference>
<feature type="domain" description="Rieske" evidence="11">
    <location>
        <begin position="229"/>
        <end position="325"/>
    </location>
</feature>
<feature type="transmembrane region" description="Helical" evidence="10">
    <location>
        <begin position="194"/>
        <end position="214"/>
    </location>
</feature>
<evidence type="ECO:0000256" key="6">
    <source>
        <dbReference type="ARBA" id="ARBA00023004"/>
    </source>
</evidence>
<sequence length="352" mass="38048">MSQSFIPVQWNAQKKGYDLLILFGIILFMASFMLVGMVLSVADPVILAMRALGLCAFTLLHIILMIGPAARLSDRFKPWLYNRRHMGVITALLALCHAGLVMAWYHGSGVIDPLTSVMGGYGDYGVAIAFPFEVLGLIALFILLIMAATSHDFWLSWLSPPVWKTLHMSVYGAYALLVAHVVLGTAQFDKGPGLLWAVAIGSGLISTLHLIAALKGRGGSDQAKSLDGWIMAGDPHTIPLNRARTVTPPQGERIAIFRHAGGLSAIMAVCSHQNGPLGEGCIRDGLVTCPWHGFQFDPETGQAPPPFEDRVQTHRLKLENHQIWVHSEPNPPGTAQSALPLPTQTSSARPSA</sequence>
<keyword evidence="8 10" id="KW-0472">Membrane</keyword>
<keyword evidence="4" id="KW-0479">Metal-binding</keyword>
<dbReference type="InterPro" id="IPR036922">
    <property type="entry name" value="Rieske_2Fe-2S_sf"/>
</dbReference>
<feature type="transmembrane region" description="Helical" evidence="10">
    <location>
        <begin position="168"/>
        <end position="188"/>
    </location>
</feature>
<reference evidence="12" key="2">
    <citation type="submission" date="2023-01" db="EMBL/GenBank/DDBJ databases">
        <title>Draft genome sequence of Algimonas porphyrae strain NBRC 108216.</title>
        <authorList>
            <person name="Sun Q."/>
            <person name="Mori K."/>
        </authorList>
    </citation>
    <scope>NUCLEOTIDE SEQUENCE</scope>
    <source>
        <strain evidence="12">NBRC 108216</strain>
    </source>
</reference>
<evidence type="ECO:0000256" key="5">
    <source>
        <dbReference type="ARBA" id="ARBA00022989"/>
    </source>
</evidence>
<keyword evidence="6" id="KW-0408">Iron</keyword>
<feature type="region of interest" description="Disordered" evidence="9">
    <location>
        <begin position="325"/>
        <end position="352"/>
    </location>
</feature>
<protein>
    <recommendedName>
        <fullName evidence="11">Rieske domain-containing protein</fullName>
    </recommendedName>
</protein>
<evidence type="ECO:0000256" key="9">
    <source>
        <dbReference type="SAM" id="MobiDB-lite"/>
    </source>
</evidence>
<dbReference type="PROSITE" id="PS51296">
    <property type="entry name" value="RIESKE"/>
    <property type="match status" value="1"/>
</dbReference>
<keyword evidence="3" id="KW-0001">2Fe-2S</keyword>
<dbReference type="Proteomes" id="UP001161390">
    <property type="component" value="Unassembled WGS sequence"/>
</dbReference>
<gene>
    <name evidence="12" type="ORF">GCM10007854_23190</name>
</gene>
<evidence type="ECO:0000313" key="13">
    <source>
        <dbReference type="Proteomes" id="UP001161390"/>
    </source>
</evidence>
<reference evidence="12" key="1">
    <citation type="journal article" date="2014" name="Int. J. Syst. Evol. Microbiol.">
        <title>Complete genome of a new Firmicutes species belonging to the dominant human colonic microbiota ('Ruminococcus bicirculans') reveals two chromosomes and a selective capacity to utilize plant glucans.</title>
        <authorList>
            <consortium name="NISC Comparative Sequencing Program"/>
            <person name="Wegmann U."/>
            <person name="Louis P."/>
            <person name="Goesmann A."/>
            <person name="Henrissat B."/>
            <person name="Duncan S.H."/>
            <person name="Flint H.J."/>
        </authorList>
    </citation>
    <scope>NUCLEOTIDE SEQUENCE</scope>
    <source>
        <strain evidence="12">NBRC 108216</strain>
    </source>
</reference>
<accession>A0ABQ5V1D0</accession>
<name>A0ABQ5V1D0_9PROT</name>
<dbReference type="Pfam" id="PF01794">
    <property type="entry name" value="Ferric_reduct"/>
    <property type="match status" value="1"/>
</dbReference>
<evidence type="ECO:0000256" key="4">
    <source>
        <dbReference type="ARBA" id="ARBA00022723"/>
    </source>
</evidence>
<proteinExistence type="predicted"/>
<dbReference type="EMBL" id="BSNJ01000005">
    <property type="protein sequence ID" value="GLQ21364.1"/>
    <property type="molecule type" value="Genomic_DNA"/>
</dbReference>
<feature type="transmembrane region" description="Helical" evidence="10">
    <location>
        <begin position="45"/>
        <end position="66"/>
    </location>
</feature>
<feature type="transmembrane region" description="Helical" evidence="10">
    <location>
        <begin position="87"/>
        <end position="106"/>
    </location>
</feature>
<comment type="subcellular location">
    <subcellularLocation>
        <location evidence="1">Membrane</location>
        <topology evidence="1">Multi-pass membrane protein</topology>
    </subcellularLocation>
</comment>
<feature type="transmembrane region" description="Helical" evidence="10">
    <location>
        <begin position="126"/>
        <end position="147"/>
    </location>
</feature>
<evidence type="ECO:0000256" key="10">
    <source>
        <dbReference type="SAM" id="Phobius"/>
    </source>
</evidence>
<dbReference type="InterPro" id="IPR017941">
    <property type="entry name" value="Rieske_2Fe-2S"/>
</dbReference>